<name>A0ABQ4XGG5_9ASTR</name>
<feature type="compositionally biased region" description="Polar residues" evidence="1">
    <location>
        <begin position="151"/>
        <end position="173"/>
    </location>
</feature>
<reference evidence="2" key="2">
    <citation type="submission" date="2022-01" db="EMBL/GenBank/DDBJ databases">
        <authorList>
            <person name="Yamashiro T."/>
            <person name="Shiraishi A."/>
            <person name="Satake H."/>
            <person name="Nakayama K."/>
        </authorList>
    </citation>
    <scope>NUCLEOTIDE SEQUENCE</scope>
</reference>
<dbReference type="EMBL" id="BQNB010009493">
    <property type="protein sequence ID" value="GJS64311.1"/>
    <property type="molecule type" value="Genomic_DNA"/>
</dbReference>
<sequence>MIEPFFITNNLMGYVYGSILCPSKTLSVTDGATFPKENPNYPIWISNDAHVRMLIISTISEASFRHVMRSGVTTIIPEKLLGDEGPSSGGTKLNSTFLTAEVTFTKRKTMIKEHDQQAKIKATPRKLAYADSDKEAPAMSLAKGFSDRFSLESSSTSDTHKQTCSTSKSQKTPSKNKKPIHLRRSRRLEDVTTVL</sequence>
<comment type="caution">
    <text evidence="2">The sequence shown here is derived from an EMBL/GenBank/DDBJ whole genome shotgun (WGS) entry which is preliminary data.</text>
</comment>
<feature type="region of interest" description="Disordered" evidence="1">
    <location>
        <begin position="151"/>
        <end position="195"/>
    </location>
</feature>
<accession>A0ABQ4XGG5</accession>
<organism evidence="2 3">
    <name type="scientific">Tanacetum coccineum</name>
    <dbReference type="NCBI Taxonomy" id="301880"/>
    <lineage>
        <taxon>Eukaryota</taxon>
        <taxon>Viridiplantae</taxon>
        <taxon>Streptophyta</taxon>
        <taxon>Embryophyta</taxon>
        <taxon>Tracheophyta</taxon>
        <taxon>Spermatophyta</taxon>
        <taxon>Magnoliopsida</taxon>
        <taxon>eudicotyledons</taxon>
        <taxon>Gunneridae</taxon>
        <taxon>Pentapetalae</taxon>
        <taxon>asterids</taxon>
        <taxon>campanulids</taxon>
        <taxon>Asterales</taxon>
        <taxon>Asteraceae</taxon>
        <taxon>Asteroideae</taxon>
        <taxon>Anthemideae</taxon>
        <taxon>Anthemidinae</taxon>
        <taxon>Tanacetum</taxon>
    </lineage>
</organism>
<keyword evidence="3" id="KW-1185">Reference proteome</keyword>
<gene>
    <name evidence="2" type="ORF">Tco_0678875</name>
</gene>
<evidence type="ECO:0000313" key="3">
    <source>
        <dbReference type="Proteomes" id="UP001151760"/>
    </source>
</evidence>
<protein>
    <submittedName>
        <fullName evidence="2">Uncharacterized protein</fullName>
    </submittedName>
</protein>
<proteinExistence type="predicted"/>
<feature type="compositionally biased region" description="Basic residues" evidence="1">
    <location>
        <begin position="174"/>
        <end position="186"/>
    </location>
</feature>
<dbReference type="Proteomes" id="UP001151760">
    <property type="component" value="Unassembled WGS sequence"/>
</dbReference>
<evidence type="ECO:0000256" key="1">
    <source>
        <dbReference type="SAM" id="MobiDB-lite"/>
    </source>
</evidence>
<reference evidence="2" key="1">
    <citation type="journal article" date="2022" name="Int. J. Mol. Sci.">
        <title>Draft Genome of Tanacetum Coccineum: Genomic Comparison of Closely Related Tanacetum-Family Plants.</title>
        <authorList>
            <person name="Yamashiro T."/>
            <person name="Shiraishi A."/>
            <person name="Nakayama K."/>
            <person name="Satake H."/>
        </authorList>
    </citation>
    <scope>NUCLEOTIDE SEQUENCE</scope>
</reference>
<evidence type="ECO:0000313" key="2">
    <source>
        <dbReference type="EMBL" id="GJS64311.1"/>
    </source>
</evidence>